<name>A0A0F9RES4_9ZZZZ</name>
<dbReference type="EMBL" id="LAZR01000975">
    <property type="protein sequence ID" value="KKN53369.1"/>
    <property type="molecule type" value="Genomic_DNA"/>
</dbReference>
<feature type="domain" description="VanZ-like" evidence="2">
    <location>
        <begin position="40"/>
        <end position="113"/>
    </location>
</feature>
<reference evidence="3" key="1">
    <citation type="journal article" date="2015" name="Nature">
        <title>Complex archaea that bridge the gap between prokaryotes and eukaryotes.</title>
        <authorList>
            <person name="Spang A."/>
            <person name="Saw J.H."/>
            <person name="Jorgensen S.L."/>
            <person name="Zaremba-Niedzwiedzka K."/>
            <person name="Martijn J."/>
            <person name="Lind A.E."/>
            <person name="van Eijk R."/>
            <person name="Schleper C."/>
            <person name="Guy L."/>
            <person name="Ettema T.J."/>
        </authorList>
    </citation>
    <scope>NUCLEOTIDE SEQUENCE</scope>
</reference>
<proteinExistence type="predicted"/>
<keyword evidence="1" id="KW-1133">Transmembrane helix</keyword>
<gene>
    <name evidence="3" type="ORF">LCGC14_0603390</name>
</gene>
<feature type="transmembrane region" description="Helical" evidence="1">
    <location>
        <begin position="41"/>
        <end position="61"/>
    </location>
</feature>
<organism evidence="3">
    <name type="scientific">marine sediment metagenome</name>
    <dbReference type="NCBI Taxonomy" id="412755"/>
    <lineage>
        <taxon>unclassified sequences</taxon>
        <taxon>metagenomes</taxon>
        <taxon>ecological metagenomes</taxon>
    </lineage>
</organism>
<comment type="caution">
    <text evidence="3">The sequence shown here is derived from an EMBL/GenBank/DDBJ whole genome shotgun (WGS) entry which is preliminary data.</text>
</comment>
<protein>
    <recommendedName>
        <fullName evidence="2">VanZ-like domain-containing protein</fullName>
    </recommendedName>
</protein>
<keyword evidence="1" id="KW-0472">Membrane</keyword>
<keyword evidence="1" id="KW-0812">Transmembrane</keyword>
<evidence type="ECO:0000259" key="2">
    <source>
        <dbReference type="Pfam" id="PF04892"/>
    </source>
</evidence>
<dbReference type="Pfam" id="PF04892">
    <property type="entry name" value="VanZ"/>
    <property type="match status" value="1"/>
</dbReference>
<accession>A0A0F9RES4</accession>
<feature type="transmembrane region" description="Helical" evidence="1">
    <location>
        <begin position="100"/>
        <end position="122"/>
    </location>
</feature>
<evidence type="ECO:0000313" key="3">
    <source>
        <dbReference type="EMBL" id="KKN53369.1"/>
    </source>
</evidence>
<dbReference type="NCBIfam" id="NF037970">
    <property type="entry name" value="vanZ_1"/>
    <property type="match status" value="1"/>
</dbReference>
<dbReference type="InterPro" id="IPR006976">
    <property type="entry name" value="VanZ-like"/>
</dbReference>
<feature type="transmembrane region" description="Helical" evidence="1">
    <location>
        <begin position="68"/>
        <end position="88"/>
    </location>
</feature>
<dbReference type="AlphaFoldDB" id="A0A0F9RES4"/>
<evidence type="ECO:0000256" key="1">
    <source>
        <dbReference type="SAM" id="Phobius"/>
    </source>
</evidence>
<sequence length="138" mass="16032">MNKKFLKKAPVLILTIIIFILSSFPQKIPTGGFGKKKLDILFILLHIGEFGLFSILLMYGFWPNIKSYFLLMFSILYGYLDEVHQYFVPTRYYDIIDIQANIIGAILGICIYLSLVFIIKVLNAMEEEYKRETDLMGM</sequence>